<keyword evidence="7" id="KW-0238">DNA-binding</keyword>
<protein>
    <recommendedName>
        <fullName evidence="2">site-specific DNA-methyltransferase (cytosine-N(4)-specific)</fullName>
        <ecNumber evidence="2">2.1.1.113</ecNumber>
    </recommendedName>
</protein>
<evidence type="ECO:0000256" key="1">
    <source>
        <dbReference type="ARBA" id="ARBA00010203"/>
    </source>
</evidence>
<dbReference type="HOGENOM" id="CLU_027633_0_0_3"/>
<dbReference type="PROSITE" id="PS00093">
    <property type="entry name" value="N4_MTASE"/>
    <property type="match status" value="1"/>
</dbReference>
<evidence type="ECO:0000256" key="8">
    <source>
        <dbReference type="ARBA" id="ARBA00049120"/>
    </source>
</evidence>
<dbReference type="STRING" id="41431.PCC8801_3873"/>
<dbReference type="GO" id="GO:0008170">
    <property type="term" value="F:N-methyltransferase activity"/>
    <property type="evidence" value="ECO:0007669"/>
    <property type="project" value="InterPro"/>
</dbReference>
<organism evidence="10 11">
    <name type="scientific">Rippkaea orientalis (strain PCC 8801 / RF-1)</name>
    <name type="common">Cyanothece sp. (strain PCC 8801)</name>
    <dbReference type="NCBI Taxonomy" id="41431"/>
    <lineage>
        <taxon>Bacteria</taxon>
        <taxon>Bacillati</taxon>
        <taxon>Cyanobacteriota</taxon>
        <taxon>Cyanophyceae</taxon>
        <taxon>Oscillatoriophycideae</taxon>
        <taxon>Chroococcales</taxon>
        <taxon>Aphanothecaceae</taxon>
        <taxon>Rippkaea</taxon>
        <taxon>Rippkaea orientalis</taxon>
    </lineage>
</organism>
<keyword evidence="5" id="KW-0949">S-adenosyl-L-methionine</keyword>
<evidence type="ECO:0000259" key="9">
    <source>
        <dbReference type="Pfam" id="PF01555"/>
    </source>
</evidence>
<gene>
    <name evidence="10" type="ordered locus">PCC8801_3873</name>
</gene>
<evidence type="ECO:0000256" key="2">
    <source>
        <dbReference type="ARBA" id="ARBA00012185"/>
    </source>
</evidence>
<dbReference type="OrthoDB" id="9800801at2"/>
<keyword evidence="6" id="KW-0680">Restriction system</keyword>
<evidence type="ECO:0000256" key="7">
    <source>
        <dbReference type="ARBA" id="ARBA00023125"/>
    </source>
</evidence>
<evidence type="ECO:0000313" key="10">
    <source>
        <dbReference type="EMBL" id="ACK67822.1"/>
    </source>
</evidence>
<name>B7K4B6_RIPO1</name>
<comment type="similarity">
    <text evidence="1">Belongs to the N(4)/N(6)-methyltransferase family. N(4) subfamily.</text>
</comment>
<dbReference type="eggNOG" id="COG0863">
    <property type="taxonomic scope" value="Bacteria"/>
</dbReference>
<keyword evidence="11" id="KW-1185">Reference proteome</keyword>
<comment type="catalytic activity">
    <reaction evidence="8">
        <text>a 2'-deoxycytidine in DNA + S-adenosyl-L-methionine = an N(4)-methyl-2'-deoxycytidine in DNA + S-adenosyl-L-homocysteine + H(+)</text>
        <dbReference type="Rhea" id="RHEA:16857"/>
        <dbReference type="Rhea" id="RHEA-COMP:11369"/>
        <dbReference type="Rhea" id="RHEA-COMP:13674"/>
        <dbReference type="ChEBI" id="CHEBI:15378"/>
        <dbReference type="ChEBI" id="CHEBI:57856"/>
        <dbReference type="ChEBI" id="CHEBI:59789"/>
        <dbReference type="ChEBI" id="CHEBI:85452"/>
        <dbReference type="ChEBI" id="CHEBI:137933"/>
        <dbReference type="EC" id="2.1.1.113"/>
    </reaction>
</comment>
<dbReference type="EC" id="2.1.1.113" evidence="2"/>
<dbReference type="Pfam" id="PF01555">
    <property type="entry name" value="N6_N4_Mtase"/>
    <property type="match status" value="1"/>
</dbReference>
<dbReference type="KEGG" id="cyp:PCC8801_3873"/>
<evidence type="ECO:0000256" key="4">
    <source>
        <dbReference type="ARBA" id="ARBA00022679"/>
    </source>
</evidence>
<dbReference type="InterPro" id="IPR017985">
    <property type="entry name" value="MeTrfase_CN4_CS"/>
</dbReference>
<reference evidence="11" key="1">
    <citation type="journal article" date="2011" name="MBio">
        <title>Novel metabolic attributes of the genus Cyanothece, comprising a group of unicellular nitrogen-fixing Cyanobacteria.</title>
        <authorList>
            <person name="Bandyopadhyay A."/>
            <person name="Elvitigala T."/>
            <person name="Welsh E."/>
            <person name="Stockel J."/>
            <person name="Liberton M."/>
            <person name="Min H."/>
            <person name="Sherman L.A."/>
            <person name="Pakrasi H.B."/>
        </authorList>
    </citation>
    <scope>NUCLEOTIDE SEQUENCE [LARGE SCALE GENOMIC DNA]</scope>
    <source>
        <strain evidence="11">PCC 8801</strain>
    </source>
</reference>
<dbReference type="EMBL" id="CP001287">
    <property type="protein sequence ID" value="ACK67822.1"/>
    <property type="molecule type" value="Genomic_DNA"/>
</dbReference>
<dbReference type="SUPFAM" id="SSF53335">
    <property type="entry name" value="S-adenosyl-L-methionine-dependent methyltransferases"/>
    <property type="match status" value="2"/>
</dbReference>
<evidence type="ECO:0000256" key="5">
    <source>
        <dbReference type="ARBA" id="ARBA00022691"/>
    </source>
</evidence>
<dbReference type="Proteomes" id="UP000008204">
    <property type="component" value="Chromosome"/>
</dbReference>
<evidence type="ECO:0000256" key="6">
    <source>
        <dbReference type="ARBA" id="ARBA00022747"/>
    </source>
</evidence>
<evidence type="ECO:0000256" key="3">
    <source>
        <dbReference type="ARBA" id="ARBA00022603"/>
    </source>
</evidence>
<dbReference type="RefSeq" id="WP_012597079.1">
    <property type="nucleotide sequence ID" value="NC_011726.1"/>
</dbReference>
<dbReference type="GO" id="GO:0009307">
    <property type="term" value="P:DNA restriction-modification system"/>
    <property type="evidence" value="ECO:0007669"/>
    <property type="project" value="UniProtKB-KW"/>
</dbReference>
<dbReference type="AlphaFoldDB" id="B7K4B6"/>
<evidence type="ECO:0000313" key="11">
    <source>
        <dbReference type="Proteomes" id="UP000008204"/>
    </source>
</evidence>
<dbReference type="GO" id="GO:0015667">
    <property type="term" value="F:site-specific DNA-methyltransferase (cytosine-N4-specific) activity"/>
    <property type="evidence" value="ECO:0007669"/>
    <property type="project" value="UniProtKB-EC"/>
</dbReference>
<dbReference type="GO" id="GO:0003677">
    <property type="term" value="F:DNA binding"/>
    <property type="evidence" value="ECO:0007669"/>
    <property type="project" value="UniProtKB-KW"/>
</dbReference>
<keyword evidence="3" id="KW-0489">Methyltransferase</keyword>
<feature type="domain" description="DNA methylase N-4/N-6" evidence="9">
    <location>
        <begin position="58"/>
        <end position="108"/>
    </location>
</feature>
<dbReference type="InterPro" id="IPR029063">
    <property type="entry name" value="SAM-dependent_MTases_sf"/>
</dbReference>
<sequence length="439" mass="51267">MFQQLSLFELDINNNQPSFYQNIQNSGFEYEEVDIGDITFKAGQVESVHRWYRLTPSYSPELVRFLIKELQITEEYFVLDPFSGRGTTSIECQKQGIKSLGIEINPLLQKIGNKSLIWTRENLDLIDQYLIEISSLINNFKNASLEDVIKVFKTNIPIIHNVFRWWKEDVLKNLIISRQVMLHPAYYSVKDYLWIALSQACLDCANIHRNHPTITFDDNHQRIIDVLWQVKQNLGIIVSDLINLNSKEISFSQLSSIKLGNSIYNLENQINCSVDFVITSPPYPNRYSYIHQTRPQLHFMEVLDNVRQATEIDLQAIGGTWGRATSILQKKLILVPNEIKPYLCYYKELQPKNILMCNYATKYFIDMWQHIKSLKKVKANRFRGVYIVGNSRLSGVEIFTESILSKLFRHEGFEVEKIVLFRKRGGKRNLYETAIYIKS</sequence>
<accession>B7K4B6</accession>
<dbReference type="REBASE" id="19475">
    <property type="entry name" value="M.Csp8801ORF3873P"/>
</dbReference>
<keyword evidence="4" id="KW-0808">Transferase</keyword>
<dbReference type="InterPro" id="IPR002941">
    <property type="entry name" value="DNA_methylase_N4/N6"/>
</dbReference>
<dbReference type="GO" id="GO:0032259">
    <property type="term" value="P:methylation"/>
    <property type="evidence" value="ECO:0007669"/>
    <property type="project" value="UniProtKB-KW"/>
</dbReference>
<dbReference type="Gene3D" id="3.40.50.150">
    <property type="entry name" value="Vaccinia Virus protein VP39"/>
    <property type="match status" value="2"/>
</dbReference>
<proteinExistence type="inferred from homology"/>